<dbReference type="AlphaFoldDB" id="A0A5N5SYL9"/>
<proteinExistence type="predicted"/>
<name>A0A5N5SYL9_9CRUS</name>
<evidence type="ECO:0000313" key="1">
    <source>
        <dbReference type="EMBL" id="KAB7497770.1"/>
    </source>
</evidence>
<accession>A0A5N5SYL9</accession>
<organism evidence="1 2">
    <name type="scientific">Armadillidium nasatum</name>
    <dbReference type="NCBI Taxonomy" id="96803"/>
    <lineage>
        <taxon>Eukaryota</taxon>
        <taxon>Metazoa</taxon>
        <taxon>Ecdysozoa</taxon>
        <taxon>Arthropoda</taxon>
        <taxon>Crustacea</taxon>
        <taxon>Multicrustacea</taxon>
        <taxon>Malacostraca</taxon>
        <taxon>Eumalacostraca</taxon>
        <taxon>Peracarida</taxon>
        <taxon>Isopoda</taxon>
        <taxon>Oniscidea</taxon>
        <taxon>Crinocheta</taxon>
        <taxon>Armadillidiidae</taxon>
        <taxon>Armadillidium</taxon>
    </lineage>
</organism>
<keyword evidence="2" id="KW-1185">Reference proteome</keyword>
<dbReference type="EMBL" id="SEYY01019930">
    <property type="protein sequence ID" value="KAB7497770.1"/>
    <property type="molecule type" value="Genomic_DNA"/>
</dbReference>
<dbReference type="Proteomes" id="UP000326759">
    <property type="component" value="Unassembled WGS sequence"/>
</dbReference>
<sequence>MKTLDQERTIPLKNLTKFLHLRGRKRVHKLF</sequence>
<comment type="caution">
    <text evidence="1">The sequence shown here is derived from an EMBL/GenBank/DDBJ whole genome shotgun (WGS) entry which is preliminary data.</text>
</comment>
<reference evidence="1 2" key="1">
    <citation type="journal article" date="2019" name="PLoS Biol.">
        <title>Sex chromosomes control vertical transmission of feminizing Wolbachia symbionts in an isopod.</title>
        <authorList>
            <person name="Becking T."/>
            <person name="Chebbi M.A."/>
            <person name="Giraud I."/>
            <person name="Moumen B."/>
            <person name="Laverre T."/>
            <person name="Caubet Y."/>
            <person name="Peccoud J."/>
            <person name="Gilbert C."/>
            <person name="Cordaux R."/>
        </authorList>
    </citation>
    <scope>NUCLEOTIDE SEQUENCE [LARGE SCALE GENOMIC DNA]</scope>
    <source>
        <strain evidence="1">ANa2</strain>
        <tissue evidence="1">Whole body excluding digestive tract and cuticle</tissue>
    </source>
</reference>
<protein>
    <submittedName>
        <fullName evidence="1">Uncharacterized protein</fullName>
    </submittedName>
</protein>
<evidence type="ECO:0000313" key="2">
    <source>
        <dbReference type="Proteomes" id="UP000326759"/>
    </source>
</evidence>
<gene>
    <name evidence="1" type="ORF">Anas_10252</name>
</gene>